<name>A0A9X7INR3_9MYCO</name>
<evidence type="ECO:0000313" key="1">
    <source>
        <dbReference type="EMBL" id="PQM52430.1"/>
    </source>
</evidence>
<keyword evidence="2" id="KW-1185">Reference proteome</keyword>
<dbReference type="AlphaFoldDB" id="A0A9X7INR3"/>
<sequence>MVATDMATASQSLLALYGALDQAVTNTGNPEIDAVVERYLPGSTGVNAGWYEELLGFLASLDHREVGAPAVPDLGLALTILQTGDGSATDAQSQPLTAVQMSRLVFAIGALSHLPQYYPPDRWDEQFAATLTGVGAAHGSDLLSLLRRAFHERSDWPDVMHIAVSAGLIRTDVAAVPLCQAKPKIVRGRLCVVYNTQFTSTAVSLDELKNVVDPLNWHHCLPFFCYMQGWPARPDGWSRVLEHCSTTCPIAGTPQLVTPLKYWKSAGVEGQPSEPTACVDFALDDDPATGEHGDGRMVIDEGFIRMTATDGDSASPGVRVRTRKVAGFRDLGWVPAAIFGCVMGYGDQGVELLLGGVAKRAQAGGKGWTDWEPSAPDQIAGVAAARTSPGTSDDTAQHAVKLAVEMANQCIDDMSGRSAALAAKWATGAMPLEESLTFATDLAARLARDPWRYLERLRADLGGGR</sequence>
<accession>A0A9X7INR3</accession>
<dbReference type="EMBL" id="PUEV01000048">
    <property type="protein sequence ID" value="PQM52430.1"/>
    <property type="molecule type" value="Genomic_DNA"/>
</dbReference>
<dbReference type="Proteomes" id="UP000237911">
    <property type="component" value="Unassembled WGS sequence"/>
</dbReference>
<evidence type="ECO:0000313" key="2">
    <source>
        <dbReference type="Proteomes" id="UP000237911"/>
    </source>
</evidence>
<comment type="caution">
    <text evidence="1">The sequence shown here is derived from an EMBL/GenBank/DDBJ whole genome shotgun (WGS) entry which is preliminary data.</text>
</comment>
<proteinExistence type="predicted"/>
<reference evidence="1 2" key="1">
    <citation type="submission" date="2018-02" db="EMBL/GenBank/DDBJ databases">
        <title>Draft genome sequence of Mycobacterium virginiense isolated from mud of a swine farm in Japan.</title>
        <authorList>
            <person name="Ohya K."/>
        </authorList>
    </citation>
    <scope>NUCLEOTIDE SEQUENCE [LARGE SCALE GENOMIC DNA]</scope>
    <source>
        <strain evidence="1 2">GF75</strain>
    </source>
</reference>
<protein>
    <submittedName>
        <fullName evidence="1">Uncharacterized protein</fullName>
    </submittedName>
</protein>
<organism evidence="1 2">
    <name type="scientific">Mycolicibacter virginiensis</name>
    <dbReference type="NCBI Taxonomy" id="1795032"/>
    <lineage>
        <taxon>Bacteria</taxon>
        <taxon>Bacillati</taxon>
        <taxon>Actinomycetota</taxon>
        <taxon>Actinomycetes</taxon>
        <taxon>Mycobacteriales</taxon>
        <taxon>Mycobacteriaceae</taxon>
        <taxon>Mycolicibacter</taxon>
    </lineage>
</organism>
<gene>
    <name evidence="1" type="ORF">C5U48_09540</name>
</gene>